<feature type="compositionally biased region" description="Basic and acidic residues" evidence="1">
    <location>
        <begin position="9"/>
        <end position="18"/>
    </location>
</feature>
<dbReference type="GeneID" id="91093685"/>
<dbReference type="AlphaFoldDB" id="A0AAX4JU79"/>
<feature type="compositionally biased region" description="Low complexity" evidence="1">
    <location>
        <begin position="22"/>
        <end position="38"/>
    </location>
</feature>
<evidence type="ECO:0000313" key="3">
    <source>
        <dbReference type="Proteomes" id="UP001355207"/>
    </source>
</evidence>
<proteinExistence type="predicted"/>
<accession>A0AAX4JU79</accession>
<gene>
    <name evidence="2" type="ORF">L201_003014</name>
</gene>
<sequence length="133" mass="14495">MSAPPNTDSDLKQNHTQDQDTESSSQSHSHSIIESASSPTTTIRQSVSSGSSHPSVTQTFADILKSPPPRQNQEKQEGGQTNLDAESLAPELKRSSSQQQQEALGKGRPGSSDLQPEQVWWLELEAILFNGHF</sequence>
<name>A0AAX4JU79_9TREE</name>
<evidence type="ECO:0000313" key="2">
    <source>
        <dbReference type="EMBL" id="WWC88110.1"/>
    </source>
</evidence>
<keyword evidence="3" id="KW-1185">Reference proteome</keyword>
<dbReference type="Proteomes" id="UP001355207">
    <property type="component" value="Chromosome 3"/>
</dbReference>
<organism evidence="2 3">
    <name type="scientific">Kwoniella dendrophila CBS 6074</name>
    <dbReference type="NCBI Taxonomy" id="1295534"/>
    <lineage>
        <taxon>Eukaryota</taxon>
        <taxon>Fungi</taxon>
        <taxon>Dikarya</taxon>
        <taxon>Basidiomycota</taxon>
        <taxon>Agaricomycotina</taxon>
        <taxon>Tremellomycetes</taxon>
        <taxon>Tremellales</taxon>
        <taxon>Cryptococcaceae</taxon>
        <taxon>Kwoniella</taxon>
    </lineage>
</organism>
<reference evidence="2 3" key="1">
    <citation type="submission" date="2024-01" db="EMBL/GenBank/DDBJ databases">
        <title>Comparative genomics of Cryptococcus and Kwoniella reveals pathogenesis evolution and contrasting modes of karyotype evolution via chromosome fusion or intercentromeric recombination.</title>
        <authorList>
            <person name="Coelho M.A."/>
            <person name="David-Palma M."/>
            <person name="Shea T."/>
            <person name="Bowers K."/>
            <person name="McGinley-Smith S."/>
            <person name="Mohammad A.W."/>
            <person name="Gnirke A."/>
            <person name="Yurkov A.M."/>
            <person name="Nowrousian M."/>
            <person name="Sun S."/>
            <person name="Cuomo C.A."/>
            <person name="Heitman J."/>
        </authorList>
    </citation>
    <scope>NUCLEOTIDE SEQUENCE [LARGE SCALE GENOMIC DNA]</scope>
    <source>
        <strain evidence="2 3">CBS 6074</strain>
    </source>
</reference>
<protein>
    <submittedName>
        <fullName evidence="2">Uncharacterized protein</fullName>
    </submittedName>
</protein>
<feature type="compositionally biased region" description="Low complexity" evidence="1">
    <location>
        <begin position="46"/>
        <end position="55"/>
    </location>
</feature>
<evidence type="ECO:0000256" key="1">
    <source>
        <dbReference type="SAM" id="MobiDB-lite"/>
    </source>
</evidence>
<feature type="region of interest" description="Disordered" evidence="1">
    <location>
        <begin position="1"/>
        <end position="114"/>
    </location>
</feature>
<dbReference type="RefSeq" id="XP_066074873.1">
    <property type="nucleotide sequence ID" value="XM_066218776.1"/>
</dbReference>
<dbReference type="EMBL" id="CP144100">
    <property type="protein sequence ID" value="WWC88110.1"/>
    <property type="molecule type" value="Genomic_DNA"/>
</dbReference>